<protein>
    <recommendedName>
        <fullName evidence="2">DUF3788 domain-containing protein</fullName>
    </recommendedName>
</protein>
<dbReference type="EMBL" id="BART01021906">
    <property type="protein sequence ID" value="GAH04730.1"/>
    <property type="molecule type" value="Genomic_DNA"/>
</dbReference>
<feature type="non-terminal residue" evidence="1">
    <location>
        <position position="1"/>
    </location>
</feature>
<dbReference type="AlphaFoldDB" id="X1D8U5"/>
<reference evidence="1" key="1">
    <citation type="journal article" date="2014" name="Front. Microbiol.">
        <title>High frequency of phylogenetically diverse reductive dehalogenase-homologous genes in deep subseafloor sedimentary metagenomes.</title>
        <authorList>
            <person name="Kawai M."/>
            <person name="Futagami T."/>
            <person name="Toyoda A."/>
            <person name="Takaki Y."/>
            <person name="Nishi S."/>
            <person name="Hori S."/>
            <person name="Arai W."/>
            <person name="Tsubouchi T."/>
            <person name="Morono Y."/>
            <person name="Uchiyama I."/>
            <person name="Ito T."/>
            <person name="Fujiyama A."/>
            <person name="Inagaki F."/>
            <person name="Takami H."/>
        </authorList>
    </citation>
    <scope>NUCLEOTIDE SEQUENCE</scope>
    <source>
        <strain evidence="1">Expedition CK06-06</strain>
    </source>
</reference>
<comment type="caution">
    <text evidence="1">The sequence shown here is derived from an EMBL/GenBank/DDBJ whole genome shotgun (WGS) entry which is preliminary data.</text>
</comment>
<organism evidence="1">
    <name type="scientific">marine sediment metagenome</name>
    <dbReference type="NCBI Taxonomy" id="412755"/>
    <lineage>
        <taxon>unclassified sequences</taxon>
        <taxon>metagenomes</taxon>
        <taxon>ecological metagenomes</taxon>
    </lineage>
</organism>
<evidence type="ECO:0000313" key="1">
    <source>
        <dbReference type="EMBL" id="GAH04730.1"/>
    </source>
</evidence>
<proteinExistence type="predicted"/>
<accession>X1D8U5</accession>
<dbReference type="Pfam" id="PF12663">
    <property type="entry name" value="DUF3788"/>
    <property type="match status" value="1"/>
</dbReference>
<name>X1D8U5_9ZZZZ</name>
<sequence length="145" mass="17370">SVNMKKYERLLNRELVPNIDQIKQTIGKDVLLFWNDIWNYIQDAYEINPELVFYGKKYGWCYRFRKSSKTLCTIFPENGAFTILITLGKKEIDKLDFKNLSEYTKNIFNHTPQLHDGRWLWIRVLKADVISDIKLLLQSKRRPKI</sequence>
<dbReference type="InterPro" id="IPR024265">
    <property type="entry name" value="DUF3788"/>
</dbReference>
<evidence type="ECO:0008006" key="2">
    <source>
        <dbReference type="Google" id="ProtNLM"/>
    </source>
</evidence>
<gene>
    <name evidence="1" type="ORF">S01H4_40261</name>
</gene>